<dbReference type="Proteomes" id="UP000184123">
    <property type="component" value="Unassembled WGS sequence"/>
</dbReference>
<evidence type="ECO:0000313" key="2">
    <source>
        <dbReference type="EMBL" id="SHM86610.1"/>
    </source>
</evidence>
<dbReference type="RefSeq" id="WP_073437074.1">
    <property type="nucleotide sequence ID" value="NZ_BJXU01000158.1"/>
</dbReference>
<dbReference type="Gene3D" id="3.30.420.380">
    <property type="match status" value="1"/>
</dbReference>
<dbReference type="STRING" id="44933.SAMN05660971_04096"/>
<evidence type="ECO:0000313" key="1">
    <source>
        <dbReference type="EMBL" id="GEN25691.1"/>
    </source>
</evidence>
<dbReference type="AlphaFoldDB" id="A0A1M7M7F0"/>
<dbReference type="InterPro" id="IPR043129">
    <property type="entry name" value="ATPase_NBD"/>
</dbReference>
<dbReference type="EMBL" id="FRCA01000016">
    <property type="protein sequence ID" value="SHM86610.1"/>
    <property type="molecule type" value="Genomic_DNA"/>
</dbReference>
<name>A0A1M7M7F0_9GAMM</name>
<keyword evidence="4" id="KW-1185">Reference proteome</keyword>
<reference evidence="1 4" key="2">
    <citation type="submission" date="2019-07" db="EMBL/GenBank/DDBJ databases">
        <title>Whole genome shotgun sequence of Halomonas cupida NBRC 102219.</title>
        <authorList>
            <person name="Hosoyama A."/>
            <person name="Uohara A."/>
            <person name="Ohji S."/>
            <person name="Ichikawa N."/>
        </authorList>
    </citation>
    <scope>NUCLEOTIDE SEQUENCE [LARGE SCALE GENOMIC DNA]</scope>
    <source>
        <strain evidence="1 4">NBRC 102219</strain>
    </source>
</reference>
<gene>
    <name evidence="1" type="ORF">HCU01_36400</name>
    <name evidence="2" type="ORF">SAMN05660971_04096</name>
</gene>
<dbReference type="Proteomes" id="UP000321726">
    <property type="component" value="Unassembled WGS sequence"/>
</dbReference>
<dbReference type="SUPFAM" id="SSF53067">
    <property type="entry name" value="Actin-like ATPase domain"/>
    <property type="match status" value="1"/>
</dbReference>
<proteinExistence type="predicted"/>
<protein>
    <submittedName>
        <fullName evidence="2">General secretion pathway protein L</fullName>
    </submittedName>
</protein>
<accession>A0A1M7M7F0</accession>
<reference evidence="2 3" key="1">
    <citation type="submission" date="2016-11" db="EMBL/GenBank/DDBJ databases">
        <authorList>
            <person name="Jaros S."/>
            <person name="Januszkiewicz K."/>
            <person name="Wedrychowicz H."/>
        </authorList>
    </citation>
    <scope>NUCLEOTIDE SEQUENCE [LARGE SCALE GENOMIC DNA]</scope>
    <source>
        <strain evidence="2 3">DSM 4740</strain>
    </source>
</reference>
<organism evidence="2 3">
    <name type="scientific">Halomonas cupida</name>
    <dbReference type="NCBI Taxonomy" id="44933"/>
    <lineage>
        <taxon>Bacteria</taxon>
        <taxon>Pseudomonadati</taxon>
        <taxon>Pseudomonadota</taxon>
        <taxon>Gammaproteobacteria</taxon>
        <taxon>Oceanospirillales</taxon>
        <taxon>Halomonadaceae</taxon>
        <taxon>Halomonas</taxon>
    </lineage>
</organism>
<sequence>MKILRRLSARHSSKRPAHQAPERLLIMPEVFEIPASSSPVWHWMVSSLEGITASGDNSATGLAELGRLPPTVSRCLVLPPNAVSRVQLHPPRGIKRQEWPLLVGDHLNQSMDGLLIEPLPQTGRAPLTRSSDTLCLLVVEHQALQNWQQQLAALDITLTHWMPAFMALPSAPPGQVSTMGWGDQMMLKWQTLDDSANAGEDNHTASAMSHKVPDEHWLCWPARVHVADCPLPPDINEWPRYPASSDELNEPLERLALLARHLPVALPRWPTSTSDRHFSFAWASALFPSDSISRWSACACLALGIGHLLLSLLPAPEASTDTTQHQSRDLFLGAEPSADQANARLRQRREAMLLLAERQQNIDSWLAFLVTDLELPPPTGMSVDGQQLRLTWRHDDLTTDNAPPPSSTLASLADVTSQNEYLVARLDLTITPREATP</sequence>
<dbReference type="OrthoDB" id="6149796at2"/>
<evidence type="ECO:0000313" key="4">
    <source>
        <dbReference type="Proteomes" id="UP000321726"/>
    </source>
</evidence>
<dbReference type="EMBL" id="BJXU01000158">
    <property type="protein sequence ID" value="GEN25691.1"/>
    <property type="molecule type" value="Genomic_DNA"/>
</dbReference>
<evidence type="ECO:0000313" key="3">
    <source>
        <dbReference type="Proteomes" id="UP000184123"/>
    </source>
</evidence>